<dbReference type="InterPro" id="IPR050313">
    <property type="entry name" value="Carb_Metab_HTH_regulators"/>
</dbReference>
<name>A0A3N1KXL0_9PROT</name>
<dbReference type="SMART" id="SM01134">
    <property type="entry name" value="DeoRC"/>
    <property type="match status" value="1"/>
</dbReference>
<dbReference type="Gene3D" id="3.30.750.70">
    <property type="entry name" value="4-hydroxybutyrate coenzyme like domains"/>
    <property type="match status" value="1"/>
</dbReference>
<dbReference type="InterPro" id="IPR037171">
    <property type="entry name" value="NagB/RpiA_transferase-like"/>
</dbReference>
<comment type="caution">
    <text evidence="5">The sequence shown here is derived from an EMBL/GenBank/DDBJ whole genome shotgun (WGS) entry which is preliminary data.</text>
</comment>
<evidence type="ECO:0000313" key="6">
    <source>
        <dbReference type="Proteomes" id="UP000278222"/>
    </source>
</evidence>
<dbReference type="PANTHER" id="PTHR30363:SF4">
    <property type="entry name" value="GLYCEROL-3-PHOSPHATE REGULON REPRESSOR"/>
    <property type="match status" value="1"/>
</dbReference>
<dbReference type="Pfam" id="PF08220">
    <property type="entry name" value="HTH_DeoR"/>
    <property type="match status" value="1"/>
</dbReference>
<dbReference type="Gene3D" id="1.10.10.10">
    <property type="entry name" value="Winged helix-like DNA-binding domain superfamily/Winged helix DNA-binding domain"/>
    <property type="match status" value="1"/>
</dbReference>
<reference evidence="5 6" key="1">
    <citation type="submission" date="2018-11" db="EMBL/GenBank/DDBJ databases">
        <title>Genomic Encyclopedia of Type Strains, Phase IV (KMG-IV): sequencing the most valuable type-strain genomes for metagenomic binning, comparative biology and taxonomic classification.</title>
        <authorList>
            <person name="Goeker M."/>
        </authorList>
    </citation>
    <scope>NUCLEOTIDE SEQUENCE [LARGE SCALE GENOMIC DNA]</scope>
    <source>
        <strain evidence="5 6">DSM 5900</strain>
    </source>
</reference>
<dbReference type="InterPro" id="IPR036390">
    <property type="entry name" value="WH_DNA-bd_sf"/>
</dbReference>
<keyword evidence="1" id="KW-0678">Repressor</keyword>
<proteinExistence type="predicted"/>
<dbReference type="InterPro" id="IPR036388">
    <property type="entry name" value="WH-like_DNA-bd_sf"/>
</dbReference>
<dbReference type="AlphaFoldDB" id="A0A3N1KXL0"/>
<accession>A0A3N1KXL0</accession>
<dbReference type="InterPro" id="IPR001034">
    <property type="entry name" value="DeoR_HTH"/>
</dbReference>
<protein>
    <submittedName>
        <fullName evidence="5">DeoR family transcriptional regulator</fullName>
    </submittedName>
</protein>
<evidence type="ECO:0000256" key="2">
    <source>
        <dbReference type="ARBA" id="ARBA00023015"/>
    </source>
</evidence>
<dbReference type="PROSITE" id="PS51000">
    <property type="entry name" value="HTH_DEOR_2"/>
    <property type="match status" value="1"/>
</dbReference>
<dbReference type="SUPFAM" id="SSF46785">
    <property type="entry name" value="Winged helix' DNA-binding domain"/>
    <property type="match status" value="1"/>
</dbReference>
<dbReference type="OrthoDB" id="9814815at2"/>
<keyword evidence="2" id="KW-0805">Transcription regulation</keyword>
<gene>
    <name evidence="5" type="ORF">EDC65_4157</name>
</gene>
<dbReference type="PANTHER" id="PTHR30363">
    <property type="entry name" value="HTH-TYPE TRANSCRIPTIONAL REGULATOR SRLR-RELATED"/>
    <property type="match status" value="1"/>
</dbReference>
<evidence type="ECO:0000313" key="5">
    <source>
        <dbReference type="EMBL" id="ROP83509.1"/>
    </source>
</evidence>
<dbReference type="SMART" id="SM00420">
    <property type="entry name" value="HTH_DEOR"/>
    <property type="match status" value="1"/>
</dbReference>
<dbReference type="Pfam" id="PF00455">
    <property type="entry name" value="DeoRC"/>
    <property type="match status" value="1"/>
</dbReference>
<dbReference type="GO" id="GO:0003700">
    <property type="term" value="F:DNA-binding transcription factor activity"/>
    <property type="evidence" value="ECO:0007669"/>
    <property type="project" value="InterPro"/>
</dbReference>
<evidence type="ECO:0000259" key="4">
    <source>
        <dbReference type="PROSITE" id="PS51000"/>
    </source>
</evidence>
<evidence type="ECO:0000256" key="3">
    <source>
        <dbReference type="ARBA" id="ARBA00023163"/>
    </source>
</evidence>
<dbReference type="EMBL" id="RJKX01000016">
    <property type="protein sequence ID" value="ROP83509.1"/>
    <property type="molecule type" value="Genomic_DNA"/>
</dbReference>
<dbReference type="PRINTS" id="PR00037">
    <property type="entry name" value="HTHLACR"/>
</dbReference>
<dbReference type="InterPro" id="IPR014036">
    <property type="entry name" value="DeoR-like_C"/>
</dbReference>
<dbReference type="Proteomes" id="UP000278222">
    <property type="component" value="Unassembled WGS sequence"/>
</dbReference>
<dbReference type="RefSeq" id="WP_123693150.1">
    <property type="nucleotide sequence ID" value="NZ_AP019700.1"/>
</dbReference>
<feature type="domain" description="HTH deoR-type" evidence="4">
    <location>
        <begin position="10"/>
        <end position="65"/>
    </location>
</feature>
<dbReference type="SUPFAM" id="SSF100950">
    <property type="entry name" value="NagB/RpiA/CoA transferase-like"/>
    <property type="match status" value="1"/>
</dbReference>
<keyword evidence="3" id="KW-0804">Transcription</keyword>
<organism evidence="5 6">
    <name type="scientific">Stella humosa</name>
    <dbReference type="NCBI Taxonomy" id="94"/>
    <lineage>
        <taxon>Bacteria</taxon>
        <taxon>Pseudomonadati</taxon>
        <taxon>Pseudomonadota</taxon>
        <taxon>Alphaproteobacteria</taxon>
        <taxon>Rhodospirillales</taxon>
        <taxon>Stellaceae</taxon>
        <taxon>Stella</taxon>
    </lineage>
</organism>
<sequence>MDAEATAAAASPRQAQIVEMVGTRGFIPIDELARHFRVTAQTIRSDVNRLCRDGVLRRYHGGVGPVSTQENATFAKRRVQRHAEKVRIAALLAEHVPDHASLFLHYGTTMQAVAAALAKHRGLLVVTNNIGAVATLRPAEGMKILLVGGQVSPDEQCTQGQEATSFIDRFTADFGLISCGSVGPDGTLYEFGFEAAETARAITANARQVYLAIDAQKFDRKGLVKVGHISGISALFTDRPPPPAIAAILRDRGIPVHIAPGR</sequence>
<evidence type="ECO:0000256" key="1">
    <source>
        <dbReference type="ARBA" id="ARBA00022491"/>
    </source>
</evidence>
<keyword evidence="6" id="KW-1185">Reference proteome</keyword>